<evidence type="ECO:0000256" key="2">
    <source>
        <dbReference type="ARBA" id="ARBA00023002"/>
    </source>
</evidence>
<gene>
    <name evidence="4" type="ORF">E7215_10915</name>
</gene>
<accession>A0A927W8S6</accession>
<dbReference type="SUPFAM" id="SSF55469">
    <property type="entry name" value="FMN-dependent nitroreductase-like"/>
    <property type="match status" value="1"/>
</dbReference>
<dbReference type="Pfam" id="PF00881">
    <property type="entry name" value="Nitroreductase"/>
    <property type="match status" value="1"/>
</dbReference>
<dbReference type="InterPro" id="IPR000415">
    <property type="entry name" value="Nitroreductase-like"/>
</dbReference>
<comment type="caution">
    <text evidence="4">The sequence shown here is derived from an EMBL/GenBank/DDBJ whole genome shotgun (WGS) entry which is preliminary data.</text>
</comment>
<evidence type="ECO:0000256" key="1">
    <source>
        <dbReference type="ARBA" id="ARBA00007118"/>
    </source>
</evidence>
<feature type="domain" description="Nitroreductase" evidence="3">
    <location>
        <begin position="21"/>
        <end position="171"/>
    </location>
</feature>
<evidence type="ECO:0000313" key="4">
    <source>
        <dbReference type="EMBL" id="MBE6060665.1"/>
    </source>
</evidence>
<dbReference type="AlphaFoldDB" id="A0A927W8S6"/>
<organism evidence="4 5">
    <name type="scientific">Clostridium sulfidigenes</name>
    <dbReference type="NCBI Taxonomy" id="318464"/>
    <lineage>
        <taxon>Bacteria</taxon>
        <taxon>Bacillati</taxon>
        <taxon>Bacillota</taxon>
        <taxon>Clostridia</taxon>
        <taxon>Eubacteriales</taxon>
        <taxon>Clostridiaceae</taxon>
        <taxon>Clostridium</taxon>
    </lineage>
</organism>
<dbReference type="EMBL" id="SVCM01000125">
    <property type="protein sequence ID" value="MBE6060665.1"/>
    <property type="molecule type" value="Genomic_DNA"/>
</dbReference>
<sequence length="192" mass="21580">MKLNINRKIKGCLIMEFQKCIETRRSIRNFNSKEVSNHIIEEIVNAAAYAPSWKNSQVTRYYAIKDAKVKEAIIEAMPDFNKPSCKTAPVIIVSSVVKFRSGYTRDGAFDSAKGDGWQMYDCGLSNMIFLLKAKELGLGTVILGIFDEAKVTEIVGIPDTEEIVSVIPIGYFDEEVTMPKRKFADTILKVIE</sequence>
<dbReference type="PANTHER" id="PTHR43673">
    <property type="entry name" value="NAD(P)H NITROREDUCTASE YDGI-RELATED"/>
    <property type="match status" value="1"/>
</dbReference>
<dbReference type="GO" id="GO:0016491">
    <property type="term" value="F:oxidoreductase activity"/>
    <property type="evidence" value="ECO:0007669"/>
    <property type="project" value="UniProtKB-KW"/>
</dbReference>
<evidence type="ECO:0000259" key="3">
    <source>
        <dbReference type="Pfam" id="PF00881"/>
    </source>
</evidence>
<dbReference type="Proteomes" id="UP000768462">
    <property type="component" value="Unassembled WGS sequence"/>
</dbReference>
<proteinExistence type="inferred from homology"/>
<dbReference type="InterPro" id="IPR029479">
    <property type="entry name" value="Nitroreductase"/>
</dbReference>
<protein>
    <submittedName>
        <fullName evidence="4">Nitroreductase</fullName>
    </submittedName>
</protein>
<dbReference type="CDD" id="cd02062">
    <property type="entry name" value="Nitro_FMN_reductase"/>
    <property type="match status" value="1"/>
</dbReference>
<dbReference type="Gene3D" id="3.40.109.10">
    <property type="entry name" value="NADH Oxidase"/>
    <property type="match status" value="1"/>
</dbReference>
<name>A0A927W8S6_9CLOT</name>
<comment type="similarity">
    <text evidence="1">Belongs to the nitroreductase family.</text>
</comment>
<keyword evidence="2" id="KW-0560">Oxidoreductase</keyword>
<dbReference type="PANTHER" id="PTHR43673:SF10">
    <property type="entry name" value="NADH DEHYDROGENASE_NAD(P)H NITROREDUCTASE XCC3605-RELATED"/>
    <property type="match status" value="1"/>
</dbReference>
<reference evidence="4" key="1">
    <citation type="submission" date="2019-04" db="EMBL/GenBank/DDBJ databases">
        <title>Evolution of Biomass-Degrading Anaerobic Consortia Revealed by Metagenomics.</title>
        <authorList>
            <person name="Peng X."/>
        </authorList>
    </citation>
    <scope>NUCLEOTIDE SEQUENCE</scope>
    <source>
        <strain evidence="4">SIG254</strain>
    </source>
</reference>
<evidence type="ECO:0000313" key="5">
    <source>
        <dbReference type="Proteomes" id="UP000768462"/>
    </source>
</evidence>